<dbReference type="Proteomes" id="UP001165083">
    <property type="component" value="Unassembled WGS sequence"/>
</dbReference>
<gene>
    <name evidence="3" type="ORF">Plil01_001679200</name>
</gene>
<accession>A0A9W6XPA6</accession>
<evidence type="ECO:0000256" key="2">
    <source>
        <dbReference type="SAM" id="Phobius"/>
    </source>
</evidence>
<dbReference type="EMBL" id="BSXW01002491">
    <property type="protein sequence ID" value="GMF42604.1"/>
    <property type="molecule type" value="Genomic_DNA"/>
</dbReference>
<evidence type="ECO:0000256" key="1">
    <source>
        <dbReference type="SAM" id="MobiDB-lite"/>
    </source>
</evidence>
<comment type="caution">
    <text evidence="3">The sequence shown here is derived from an EMBL/GenBank/DDBJ whole genome shotgun (WGS) entry which is preliminary data.</text>
</comment>
<reference evidence="3" key="1">
    <citation type="submission" date="2023-04" db="EMBL/GenBank/DDBJ databases">
        <title>Phytophthora lilii NBRC 32176.</title>
        <authorList>
            <person name="Ichikawa N."/>
            <person name="Sato H."/>
            <person name="Tonouchi N."/>
        </authorList>
    </citation>
    <scope>NUCLEOTIDE SEQUENCE</scope>
    <source>
        <strain evidence="3">NBRC 32176</strain>
    </source>
</reference>
<feature type="compositionally biased region" description="Polar residues" evidence="1">
    <location>
        <begin position="98"/>
        <end position="111"/>
    </location>
</feature>
<keyword evidence="4" id="KW-1185">Reference proteome</keyword>
<dbReference type="OrthoDB" id="125802at2759"/>
<keyword evidence="2" id="KW-0472">Membrane</keyword>
<evidence type="ECO:0000313" key="4">
    <source>
        <dbReference type="Proteomes" id="UP001165083"/>
    </source>
</evidence>
<evidence type="ECO:0000313" key="3">
    <source>
        <dbReference type="EMBL" id="GMF42604.1"/>
    </source>
</evidence>
<proteinExistence type="predicted"/>
<name>A0A9W6XPA6_9STRA</name>
<protein>
    <submittedName>
        <fullName evidence="3">Unnamed protein product</fullName>
    </submittedName>
</protein>
<keyword evidence="2" id="KW-0812">Transmembrane</keyword>
<dbReference type="AlphaFoldDB" id="A0A9W6XPA6"/>
<feature type="transmembrane region" description="Helical" evidence="2">
    <location>
        <begin position="127"/>
        <end position="152"/>
    </location>
</feature>
<feature type="transmembrane region" description="Helical" evidence="2">
    <location>
        <begin position="183"/>
        <end position="210"/>
    </location>
</feature>
<feature type="region of interest" description="Disordered" evidence="1">
    <location>
        <begin position="68"/>
        <end position="111"/>
    </location>
</feature>
<keyword evidence="2" id="KW-1133">Transmembrane helix</keyword>
<sequence length="290" mass="32455">MMSLTVSTVARTPASFFRAEQKLLRVEEVQAHRCNSAMLISSSAVDMPADMVDIADLVLETDNITLDSDNAHPAQRHRSGYGRWKPPELNEPVVATPSRRSTLQASNQPRPSRSQIVITEVATFHGVFGVLGVPMIIAFVLSAIWTFMLAYIQVHATDMANLTMNTTNFDDGEFWLLPRPNNAIVISSTIMLSLFGIVYTGLVIMMAVCYRVGHKEIMPTEKKIDVEIIKISDAKVESNEPKNNMFWGYVTRMKCNIPRDIRDHYYVSFASRQIKNSSKANIAGLCRLPS</sequence>
<organism evidence="3 4">
    <name type="scientific">Phytophthora lilii</name>
    <dbReference type="NCBI Taxonomy" id="2077276"/>
    <lineage>
        <taxon>Eukaryota</taxon>
        <taxon>Sar</taxon>
        <taxon>Stramenopiles</taxon>
        <taxon>Oomycota</taxon>
        <taxon>Peronosporomycetes</taxon>
        <taxon>Peronosporales</taxon>
        <taxon>Peronosporaceae</taxon>
        <taxon>Phytophthora</taxon>
    </lineage>
</organism>